<feature type="region of interest" description="Disordered" evidence="1">
    <location>
        <begin position="61"/>
        <end position="116"/>
    </location>
</feature>
<dbReference type="EMBL" id="JACXVP010000007">
    <property type="protein sequence ID" value="KAG5594940.1"/>
    <property type="molecule type" value="Genomic_DNA"/>
</dbReference>
<feature type="compositionally biased region" description="Basic and acidic residues" evidence="1">
    <location>
        <begin position="281"/>
        <end position="296"/>
    </location>
</feature>
<feature type="region of interest" description="Disordered" evidence="1">
    <location>
        <begin position="215"/>
        <end position="300"/>
    </location>
</feature>
<accession>A0A9J5Y6S3</accession>
<evidence type="ECO:0000313" key="3">
    <source>
        <dbReference type="Proteomes" id="UP000824120"/>
    </source>
</evidence>
<feature type="compositionally biased region" description="Polar residues" evidence="1">
    <location>
        <begin position="256"/>
        <end position="278"/>
    </location>
</feature>
<feature type="compositionally biased region" description="Basic and acidic residues" evidence="1">
    <location>
        <begin position="87"/>
        <end position="108"/>
    </location>
</feature>
<feature type="compositionally biased region" description="Basic and acidic residues" evidence="1">
    <location>
        <begin position="215"/>
        <end position="248"/>
    </location>
</feature>
<name>A0A9J5Y6S3_SOLCO</name>
<proteinExistence type="predicted"/>
<keyword evidence="3" id="KW-1185">Reference proteome</keyword>
<organism evidence="2 3">
    <name type="scientific">Solanum commersonii</name>
    <name type="common">Commerson's wild potato</name>
    <name type="synonym">Commerson's nightshade</name>
    <dbReference type="NCBI Taxonomy" id="4109"/>
    <lineage>
        <taxon>Eukaryota</taxon>
        <taxon>Viridiplantae</taxon>
        <taxon>Streptophyta</taxon>
        <taxon>Embryophyta</taxon>
        <taxon>Tracheophyta</taxon>
        <taxon>Spermatophyta</taxon>
        <taxon>Magnoliopsida</taxon>
        <taxon>eudicotyledons</taxon>
        <taxon>Gunneridae</taxon>
        <taxon>Pentapetalae</taxon>
        <taxon>asterids</taxon>
        <taxon>lamiids</taxon>
        <taxon>Solanales</taxon>
        <taxon>Solanaceae</taxon>
        <taxon>Solanoideae</taxon>
        <taxon>Solaneae</taxon>
        <taxon>Solanum</taxon>
    </lineage>
</organism>
<gene>
    <name evidence="2" type="ORF">H5410_036172</name>
</gene>
<protein>
    <submittedName>
        <fullName evidence="2">Uncharacterized protein</fullName>
    </submittedName>
</protein>
<feature type="compositionally biased region" description="Basic and acidic residues" evidence="1">
    <location>
        <begin position="64"/>
        <end position="78"/>
    </location>
</feature>
<dbReference type="AlphaFoldDB" id="A0A9J5Y6S3"/>
<evidence type="ECO:0000256" key="1">
    <source>
        <dbReference type="SAM" id="MobiDB-lite"/>
    </source>
</evidence>
<reference evidence="2 3" key="1">
    <citation type="submission" date="2020-09" db="EMBL/GenBank/DDBJ databases">
        <title>De no assembly of potato wild relative species, Solanum commersonii.</title>
        <authorList>
            <person name="Cho K."/>
        </authorList>
    </citation>
    <scope>NUCLEOTIDE SEQUENCE [LARGE SCALE GENOMIC DNA]</scope>
    <source>
        <strain evidence="2">LZ3.2</strain>
        <tissue evidence="2">Leaf</tissue>
    </source>
</reference>
<comment type="caution">
    <text evidence="2">The sequence shown here is derived from an EMBL/GenBank/DDBJ whole genome shotgun (WGS) entry which is preliminary data.</text>
</comment>
<evidence type="ECO:0000313" key="2">
    <source>
        <dbReference type="EMBL" id="KAG5594940.1"/>
    </source>
</evidence>
<dbReference type="Proteomes" id="UP000824120">
    <property type="component" value="Chromosome 7"/>
</dbReference>
<sequence length="325" mass="36955">MAHVVDFQLVIDKASNNHTRPSCTRVKVELDLLKKLDKWIQINCLDDMICKMLYIASRVQAKKGKTEKPKKEDEELKNKTTANGEMEESRTGKQPLEGKAKQIDKKDNANTNRLESGTETAKSLLLRNGLSHLLGSSKGIKVDENKSWWHPKALIRKTKAKTRRLWKTMIKRTSNKTDIQENPPDDISNVAKNEEYNNKEGEDVSLTHIEYHIEERVQKTDNGDNTQERNDTGNQPEEKINDAGKGDDIGDDNEVENVNMSSSTLIEHTTRYLSPRQTTKARKEGRQNMQAREKSVPPKAVGAYNKESLCQRKFKIAHSFGKSGL</sequence>